<dbReference type="SMR" id="A0A1H6BMW6"/>
<dbReference type="PANTHER" id="PTHR33434">
    <property type="entry name" value="DEGV DOMAIN-CONTAINING PROTEIN DR_1986-RELATED"/>
    <property type="match status" value="1"/>
</dbReference>
<dbReference type="GO" id="GO:0006071">
    <property type="term" value="P:glycerol metabolic process"/>
    <property type="evidence" value="ECO:0007669"/>
    <property type="project" value="InterPro"/>
</dbReference>
<evidence type="ECO:0000313" key="5">
    <source>
        <dbReference type="Proteomes" id="UP000236729"/>
    </source>
</evidence>
<dbReference type="PROSITE" id="PS51480">
    <property type="entry name" value="DHAL"/>
    <property type="match status" value="1"/>
</dbReference>
<dbReference type="EMBL" id="FNVB01000004">
    <property type="protein sequence ID" value="SEG62024.1"/>
    <property type="molecule type" value="Genomic_DNA"/>
</dbReference>
<evidence type="ECO:0000313" key="3">
    <source>
        <dbReference type="EMBL" id="SFE85342.1"/>
    </source>
</evidence>
<reference evidence="2" key="2">
    <citation type="submission" date="2016-10" db="EMBL/GenBank/DDBJ databases">
        <authorList>
            <person name="de Groot N.N."/>
        </authorList>
    </citation>
    <scope>NUCLEOTIDE SEQUENCE [LARGE SCALE GENOMIC DNA]</scope>
    <source>
        <strain evidence="2">ATCC 20501</strain>
    </source>
</reference>
<dbReference type="InterPro" id="IPR019986">
    <property type="entry name" value="YloV-like"/>
</dbReference>
<dbReference type="Proteomes" id="UP000199690">
    <property type="component" value="Unassembled WGS sequence"/>
</dbReference>
<dbReference type="AlphaFoldDB" id="A0A1H6BMW6"/>
<dbReference type="SMART" id="SM01120">
    <property type="entry name" value="Dak2"/>
    <property type="match status" value="1"/>
</dbReference>
<evidence type="ECO:0000259" key="1">
    <source>
        <dbReference type="PROSITE" id="PS51480"/>
    </source>
</evidence>
<dbReference type="Gene3D" id="1.25.40.340">
    <property type="match status" value="1"/>
</dbReference>
<keyword evidence="4" id="KW-1185">Reference proteome</keyword>
<dbReference type="GO" id="GO:0004371">
    <property type="term" value="F:glycerone kinase activity"/>
    <property type="evidence" value="ECO:0007669"/>
    <property type="project" value="InterPro"/>
</dbReference>
<dbReference type="SMART" id="SM01121">
    <property type="entry name" value="Dak1_2"/>
    <property type="match status" value="1"/>
</dbReference>
<accession>A0A1I2DXD3</accession>
<protein>
    <recommendedName>
        <fullName evidence="1">DhaL domain-containing protein</fullName>
    </recommendedName>
</protein>
<proteinExistence type="predicted"/>
<dbReference type="InterPro" id="IPR036117">
    <property type="entry name" value="DhaL_dom_sf"/>
</dbReference>
<gene>
    <name evidence="2" type="ORF">SAMN02982929_02717</name>
    <name evidence="3" type="ORF">SAMN05216506_11548</name>
</gene>
<dbReference type="Pfam" id="PF13684">
    <property type="entry name" value="FakA-like_C"/>
    <property type="match status" value="1"/>
</dbReference>
<dbReference type="EMBL" id="FOME01000015">
    <property type="protein sequence ID" value="SFE85342.1"/>
    <property type="molecule type" value="Genomic_DNA"/>
</dbReference>
<dbReference type="Pfam" id="PF02734">
    <property type="entry name" value="Dak2"/>
    <property type="match status" value="1"/>
</dbReference>
<name>A0A1H6BMW6_9PSEU</name>
<dbReference type="PANTHER" id="PTHR33434:SF4">
    <property type="entry name" value="PHOSPHATASE PROTEIN"/>
    <property type="match status" value="1"/>
</dbReference>
<evidence type="ECO:0000313" key="4">
    <source>
        <dbReference type="Proteomes" id="UP000199690"/>
    </source>
</evidence>
<organism evidence="2 5">
    <name type="scientific">Saccharopolyspora kobensis</name>
    <dbReference type="NCBI Taxonomy" id="146035"/>
    <lineage>
        <taxon>Bacteria</taxon>
        <taxon>Bacillati</taxon>
        <taxon>Actinomycetota</taxon>
        <taxon>Actinomycetes</taxon>
        <taxon>Pseudonocardiales</taxon>
        <taxon>Pseudonocardiaceae</taxon>
        <taxon>Saccharopolyspora</taxon>
    </lineage>
</organism>
<dbReference type="Pfam" id="PF21645">
    <property type="entry name" value="FakA-like_M"/>
    <property type="match status" value="1"/>
</dbReference>
<feature type="domain" description="DhaL" evidence="1">
    <location>
        <begin position="7"/>
        <end position="195"/>
    </location>
</feature>
<dbReference type="InterPro" id="IPR050270">
    <property type="entry name" value="DegV_domain_contain"/>
</dbReference>
<dbReference type="NCBIfam" id="TIGR03599">
    <property type="entry name" value="YloV"/>
    <property type="match status" value="1"/>
</dbReference>
<dbReference type="InterPro" id="IPR048394">
    <property type="entry name" value="FakA-like_M"/>
</dbReference>
<dbReference type="SUPFAM" id="SSF101473">
    <property type="entry name" value="DhaL-like"/>
    <property type="match status" value="1"/>
</dbReference>
<dbReference type="InterPro" id="IPR033470">
    <property type="entry name" value="FakA-like_C"/>
</dbReference>
<accession>A0A1H6BMW6</accession>
<evidence type="ECO:0000313" key="2">
    <source>
        <dbReference type="EMBL" id="SEG62024.1"/>
    </source>
</evidence>
<reference evidence="4 5" key="1">
    <citation type="submission" date="2016-10" db="EMBL/GenBank/DDBJ databases">
        <authorList>
            <person name="Varghese N."/>
            <person name="Submissions S."/>
        </authorList>
    </citation>
    <scope>NUCLEOTIDE SEQUENCE [LARGE SCALE GENOMIC DNA]</scope>
    <source>
        <strain evidence="5">ATCC 20501</strain>
        <strain evidence="3 4">CGMCC 4.3529</strain>
    </source>
</reference>
<dbReference type="InterPro" id="IPR004007">
    <property type="entry name" value="DhaL_dom"/>
</dbReference>
<sequence>MRTLDAAAARRWADLALAALVAERAAIDRINVYPVADGDTGTNLLQTMRAAVAELDAAAPDTLGGVLSALARGALGGACGNSGVLFSQAMRGVAEQLQGVTAADGRDLRAALTRADELAREALAEPVEGTALTVLRAAARGAGGSDRLDVVVHGATRAAVDALAATPAQLSALSDAGVVDAGGRGFVVVLDALHSVVRDGERLAPEAPLPGEPGVLEHESQYEYEVMYLLGDTDQERAAALREVLCGFGDCVSVVGDGAGAWAVHVHCDDIGAAIESGIDCGRVRNIKVTRFADQRAAFAREAAVLVCVPDEELGSLFAAEGADVLVAGPEQAAARLGEAAEATGAAHVVVLPNDPDTAALVERAAGVLDGGPDVVVVPTASPVQGLAALAVHDPTRRRADDQVAMAEAAAATRRGELRIADAEALTWVGRCLPGDVLGLIDGEVVLIGDDVPAAARDLAARMLSTGGELVTALIPADAPAGLAEDLADHLRRAHPEVELADYPAGHLDALLLLGVE</sequence>
<dbReference type="Proteomes" id="UP000236729">
    <property type="component" value="Unassembled WGS sequence"/>
</dbReference>